<accession>A0A1M4YN86</accession>
<dbReference type="STRING" id="1123404.SAMN02745784_02705"/>
<proteinExistence type="predicted"/>
<gene>
    <name evidence="1" type="ORF">SAMN02745784_02705</name>
</gene>
<dbReference type="AlphaFoldDB" id="A0A1M4YN86"/>
<keyword evidence="2" id="KW-1185">Reference proteome</keyword>
<name>A0A1M4YN86_9FIRM</name>
<organism evidence="1 2">
    <name type="scientific">Tissierella praeacuta DSM 18095</name>
    <dbReference type="NCBI Taxonomy" id="1123404"/>
    <lineage>
        <taxon>Bacteria</taxon>
        <taxon>Bacillati</taxon>
        <taxon>Bacillota</taxon>
        <taxon>Tissierellia</taxon>
        <taxon>Tissierellales</taxon>
        <taxon>Tissierellaceae</taxon>
        <taxon>Tissierella</taxon>
    </lineage>
</organism>
<dbReference type="EMBL" id="FQTY01000018">
    <property type="protein sequence ID" value="SHF07113.1"/>
    <property type="molecule type" value="Genomic_DNA"/>
</dbReference>
<reference evidence="2" key="1">
    <citation type="submission" date="2016-11" db="EMBL/GenBank/DDBJ databases">
        <authorList>
            <person name="Varghese N."/>
            <person name="Submissions S."/>
        </authorList>
    </citation>
    <scope>NUCLEOTIDE SEQUENCE [LARGE SCALE GENOMIC DNA]</scope>
    <source>
        <strain evidence="2">DSM 18095</strain>
    </source>
</reference>
<protein>
    <submittedName>
        <fullName evidence="1">Uncharacterized protein</fullName>
    </submittedName>
</protein>
<dbReference type="Proteomes" id="UP000184114">
    <property type="component" value="Unassembled WGS sequence"/>
</dbReference>
<evidence type="ECO:0000313" key="1">
    <source>
        <dbReference type="EMBL" id="SHF07113.1"/>
    </source>
</evidence>
<sequence length="58" mass="7108">MENKKLEFLRIQKEEIIDDLKVCISYTPNRDNDLLCFMEQYLKEDTEKRTNLLKEIKK</sequence>
<evidence type="ECO:0000313" key="2">
    <source>
        <dbReference type="Proteomes" id="UP000184114"/>
    </source>
</evidence>